<dbReference type="PANTHER" id="PTHR15336">
    <property type="entry name" value="UBIQUINOL-CYTOCHROME C REDUCTASE COMPLEX 7.8 KDA PROTEIN"/>
    <property type="match status" value="1"/>
</dbReference>
<proteinExistence type="inferred from homology"/>
<keyword evidence="4 10" id="KW-0679">Respiratory chain</keyword>
<feature type="disulfide bond" evidence="11">
    <location>
        <begin position="32"/>
        <end position="44"/>
    </location>
</feature>
<dbReference type="Pfam" id="PF02320">
    <property type="entry name" value="UCR_hinge"/>
    <property type="match status" value="1"/>
</dbReference>
<accession>A0ABD3Q853</accession>
<dbReference type="InterPro" id="IPR003422">
    <property type="entry name" value="Cyt_b-c1_6"/>
</dbReference>
<evidence type="ECO:0000256" key="1">
    <source>
        <dbReference type="ARBA" id="ARBA00004137"/>
    </source>
</evidence>
<feature type="disulfide bond" evidence="11">
    <location>
        <begin position="18"/>
        <end position="58"/>
    </location>
</feature>
<evidence type="ECO:0000313" key="13">
    <source>
        <dbReference type="EMBL" id="KAL3796177.1"/>
    </source>
</evidence>
<keyword evidence="6 10" id="KW-0249">Electron transport</keyword>
<protein>
    <recommendedName>
        <fullName evidence="10">Cytochrome b-c1 complex subunit 6</fullName>
    </recommendedName>
</protein>
<dbReference type="InterPro" id="IPR036811">
    <property type="entry name" value="Ubol_cytC_Rdtase_hinge_dom_sf"/>
</dbReference>
<evidence type="ECO:0000256" key="3">
    <source>
        <dbReference type="ARBA" id="ARBA00022448"/>
    </source>
</evidence>
<keyword evidence="3 10" id="KW-0813">Transport</keyword>
<dbReference type="InterPro" id="IPR023184">
    <property type="entry name" value="Ubol_cytC_Rdtase_hinge_dom"/>
</dbReference>
<comment type="caution">
    <text evidence="13">The sequence shown here is derived from an EMBL/GenBank/DDBJ whole genome shotgun (WGS) entry which is preliminary data.</text>
</comment>
<comment type="subcellular location">
    <subcellularLocation>
        <location evidence="1">Mitochondrion inner membrane</location>
        <topology evidence="1">Peripheral membrane protein</topology>
        <orientation evidence="1">Intermembrane side</orientation>
    </subcellularLocation>
</comment>
<keyword evidence="5 10" id="KW-0999">Mitochondrion inner membrane</keyword>
<dbReference type="EMBL" id="JALLPJ020000300">
    <property type="protein sequence ID" value="KAL3796177.1"/>
    <property type="molecule type" value="Genomic_DNA"/>
</dbReference>
<evidence type="ECO:0000256" key="8">
    <source>
        <dbReference type="ARBA" id="ARBA00023136"/>
    </source>
</evidence>
<reference evidence="13 14" key="1">
    <citation type="submission" date="2024-10" db="EMBL/GenBank/DDBJ databases">
        <title>Updated reference genomes for cyclostephanoid diatoms.</title>
        <authorList>
            <person name="Roberts W.R."/>
            <person name="Alverson A.J."/>
        </authorList>
    </citation>
    <scope>NUCLEOTIDE SEQUENCE [LARGE SCALE GENOMIC DNA]</scope>
    <source>
        <strain evidence="13 14">AJA010-31</strain>
    </source>
</reference>
<dbReference type="AlphaFoldDB" id="A0ABD3Q853"/>
<sequence length="68" mass="7654">MSSDEEVVDHLPGLKASCAKHCPTQKKAYDDCVRRITKSGEGDCEAWYFDLLHCVDHCVAPQAFKKLK</sequence>
<keyword evidence="14" id="KW-1185">Reference proteome</keyword>
<dbReference type="GO" id="GO:0005743">
    <property type="term" value="C:mitochondrial inner membrane"/>
    <property type="evidence" value="ECO:0007669"/>
    <property type="project" value="UniProtKB-SubCell"/>
</dbReference>
<dbReference type="Proteomes" id="UP001530400">
    <property type="component" value="Unassembled WGS sequence"/>
</dbReference>
<dbReference type="FunFam" id="1.10.287.20:FF:000001">
    <property type="entry name" value="Cytochrome b-c1 complex subunit 6"/>
    <property type="match status" value="1"/>
</dbReference>
<dbReference type="Gene3D" id="1.10.287.20">
    <property type="entry name" value="Ubiquinol-cytochrome C reductase hinge domain"/>
    <property type="match status" value="1"/>
</dbReference>
<evidence type="ECO:0000259" key="12">
    <source>
        <dbReference type="Pfam" id="PF02320"/>
    </source>
</evidence>
<comment type="function">
    <text evidence="10">Component of the ubiquinol-cytochrome c oxidoreductase, a multisubunit transmembrane complex that is part of the mitochondrial electron transport chain which drives oxidative phosphorylation.</text>
</comment>
<organism evidence="13 14">
    <name type="scientific">Cyclotella atomus</name>
    <dbReference type="NCBI Taxonomy" id="382360"/>
    <lineage>
        <taxon>Eukaryota</taxon>
        <taxon>Sar</taxon>
        <taxon>Stramenopiles</taxon>
        <taxon>Ochrophyta</taxon>
        <taxon>Bacillariophyta</taxon>
        <taxon>Coscinodiscophyceae</taxon>
        <taxon>Thalassiosirophycidae</taxon>
        <taxon>Stephanodiscales</taxon>
        <taxon>Stephanodiscaceae</taxon>
        <taxon>Cyclotella</taxon>
    </lineage>
</organism>
<evidence type="ECO:0000256" key="5">
    <source>
        <dbReference type="ARBA" id="ARBA00022792"/>
    </source>
</evidence>
<evidence type="ECO:0000256" key="10">
    <source>
        <dbReference type="PIRNR" id="PIRNR000019"/>
    </source>
</evidence>
<dbReference type="SUPFAM" id="SSF81531">
    <property type="entry name" value="Non-heme 11 kDa protein of cytochrome bc1 complex (Ubiquinol-cytochrome c reductase)"/>
    <property type="match status" value="1"/>
</dbReference>
<keyword evidence="8 10" id="KW-0472">Membrane</keyword>
<keyword evidence="9 11" id="KW-1015">Disulfide bond</keyword>
<dbReference type="PIRSF" id="PIRSF000019">
    <property type="entry name" value="Bc1_11K"/>
    <property type="match status" value="1"/>
</dbReference>
<name>A0ABD3Q853_9STRA</name>
<evidence type="ECO:0000313" key="14">
    <source>
        <dbReference type="Proteomes" id="UP001530400"/>
    </source>
</evidence>
<comment type="similarity">
    <text evidence="2 10">Belongs to the UQCRH/QCR6 family.</text>
</comment>
<dbReference type="PANTHER" id="PTHR15336:SF0">
    <property type="entry name" value="CYTOCHROME B-C1 COMPLEX SUBUNIT 6, MITOCHONDRIAL"/>
    <property type="match status" value="1"/>
</dbReference>
<evidence type="ECO:0000256" key="7">
    <source>
        <dbReference type="ARBA" id="ARBA00023128"/>
    </source>
</evidence>
<evidence type="ECO:0000256" key="2">
    <source>
        <dbReference type="ARBA" id="ARBA00006498"/>
    </source>
</evidence>
<evidence type="ECO:0000256" key="9">
    <source>
        <dbReference type="ARBA" id="ARBA00023157"/>
    </source>
</evidence>
<feature type="domain" description="Ubiquinol-cytochrome C reductase hinge" evidence="12">
    <location>
        <begin position="9"/>
        <end position="68"/>
    </location>
</feature>
<gene>
    <name evidence="13" type="ORF">ACHAWO_008113</name>
</gene>
<evidence type="ECO:0000256" key="4">
    <source>
        <dbReference type="ARBA" id="ARBA00022660"/>
    </source>
</evidence>
<evidence type="ECO:0000256" key="11">
    <source>
        <dbReference type="PIRSR" id="PIRSR000019-1"/>
    </source>
</evidence>
<evidence type="ECO:0000256" key="6">
    <source>
        <dbReference type="ARBA" id="ARBA00022982"/>
    </source>
</evidence>
<keyword evidence="7 10" id="KW-0496">Mitochondrion</keyword>